<feature type="transmembrane region" description="Helical" evidence="1">
    <location>
        <begin position="307"/>
        <end position="323"/>
    </location>
</feature>
<name>A0ABQ5Y3K2_9VIBR</name>
<evidence type="ECO:0000313" key="2">
    <source>
        <dbReference type="EMBL" id="GLR05476.1"/>
    </source>
</evidence>
<dbReference type="Proteomes" id="UP001156669">
    <property type="component" value="Unassembled WGS sequence"/>
</dbReference>
<organism evidence="2 3">
    <name type="scientific">Vibrio hyugaensis</name>
    <dbReference type="NCBI Taxonomy" id="1534743"/>
    <lineage>
        <taxon>Bacteria</taxon>
        <taxon>Pseudomonadati</taxon>
        <taxon>Pseudomonadota</taxon>
        <taxon>Gammaproteobacteria</taxon>
        <taxon>Vibrionales</taxon>
        <taxon>Vibrionaceae</taxon>
        <taxon>Vibrio</taxon>
    </lineage>
</organism>
<sequence length="326" mass="37098">MPFIIITYSLISGFRNVGADTETYISIYGNVDQFSMYMLPLQVVTYVEVGYNNIMYLFKHFGASFEIFSTAMTLFFLIGVFHSYKSITNNYYVAAMSLIFFLFTFTCYQLTFNQVRQGVSIVFVLFATNSLYVNDHKKYLSWVLVSSLFHSSALMFLALPVFRSFIESMSTKTRWTIIALMPVMMNIGFGKEIVSAIITVSNGVIDLGNVGDRVSRYSDSDLFGRQSEFGLITILSLLGLCVLNMYSEVNDKSTRFFTSLVTFGYFVFSITFDFVVISQRILYVFDIIMVCLLVNTLVNHDKDNEKFLLSAVIFIALSLKVVVTRA</sequence>
<evidence type="ECO:0000313" key="3">
    <source>
        <dbReference type="Proteomes" id="UP001156669"/>
    </source>
</evidence>
<dbReference type="InterPro" id="IPR049458">
    <property type="entry name" value="EpsG-like"/>
</dbReference>
<dbReference type="Pfam" id="PF14897">
    <property type="entry name" value="EpsG"/>
    <property type="match status" value="1"/>
</dbReference>
<evidence type="ECO:0008006" key="4">
    <source>
        <dbReference type="Google" id="ProtNLM"/>
    </source>
</evidence>
<protein>
    <recommendedName>
        <fullName evidence="4">EpsG family protein</fullName>
    </recommendedName>
</protein>
<feature type="transmembrane region" description="Helical" evidence="1">
    <location>
        <begin position="281"/>
        <end position="298"/>
    </location>
</feature>
<keyword evidence="1" id="KW-0472">Membrane</keyword>
<proteinExistence type="predicted"/>
<dbReference type="EMBL" id="BSOE01000054">
    <property type="protein sequence ID" value="GLR05476.1"/>
    <property type="molecule type" value="Genomic_DNA"/>
</dbReference>
<comment type="caution">
    <text evidence="2">The sequence shown here is derived from an EMBL/GenBank/DDBJ whole genome shotgun (WGS) entry which is preliminary data.</text>
</comment>
<keyword evidence="1" id="KW-1133">Transmembrane helix</keyword>
<feature type="transmembrane region" description="Helical" evidence="1">
    <location>
        <begin position="256"/>
        <end position="275"/>
    </location>
</feature>
<dbReference type="RefSeq" id="WP_158652394.1">
    <property type="nucleotide sequence ID" value="NZ_BBLD01000014.1"/>
</dbReference>
<feature type="transmembrane region" description="Helical" evidence="1">
    <location>
        <begin position="174"/>
        <end position="198"/>
    </location>
</feature>
<evidence type="ECO:0000256" key="1">
    <source>
        <dbReference type="SAM" id="Phobius"/>
    </source>
</evidence>
<feature type="transmembrane region" description="Helical" evidence="1">
    <location>
        <begin position="229"/>
        <end position="247"/>
    </location>
</feature>
<feature type="transmembrane region" description="Helical" evidence="1">
    <location>
        <begin position="90"/>
        <end position="108"/>
    </location>
</feature>
<keyword evidence="1" id="KW-0812">Transmembrane</keyword>
<accession>A0ABQ5Y3K2</accession>
<keyword evidence="3" id="KW-1185">Reference proteome</keyword>
<gene>
    <name evidence="2" type="ORF">GCM10007906_30640</name>
</gene>
<reference evidence="3" key="1">
    <citation type="journal article" date="2019" name="Int. J. Syst. Evol. Microbiol.">
        <title>The Global Catalogue of Microorganisms (GCM) 10K type strain sequencing project: providing services to taxonomists for standard genome sequencing and annotation.</title>
        <authorList>
            <consortium name="The Broad Institute Genomics Platform"/>
            <consortium name="The Broad Institute Genome Sequencing Center for Infectious Disease"/>
            <person name="Wu L."/>
            <person name="Ma J."/>
        </authorList>
    </citation>
    <scope>NUCLEOTIDE SEQUENCE [LARGE SCALE GENOMIC DNA]</scope>
    <source>
        <strain evidence="3">NBRC 110633</strain>
    </source>
</reference>
<feature type="transmembrane region" description="Helical" evidence="1">
    <location>
        <begin position="139"/>
        <end position="162"/>
    </location>
</feature>
<feature type="transmembrane region" description="Helical" evidence="1">
    <location>
        <begin position="65"/>
        <end position="84"/>
    </location>
</feature>